<accession>A0ABT9LM81</accession>
<organism evidence="1 2">
    <name type="scientific">Streptomyces griseoviridis</name>
    <dbReference type="NCBI Taxonomy" id="45398"/>
    <lineage>
        <taxon>Bacteria</taxon>
        <taxon>Bacillati</taxon>
        <taxon>Actinomycetota</taxon>
        <taxon>Actinomycetes</taxon>
        <taxon>Kitasatosporales</taxon>
        <taxon>Streptomycetaceae</taxon>
        <taxon>Streptomyces</taxon>
    </lineage>
</organism>
<proteinExistence type="predicted"/>
<protein>
    <submittedName>
        <fullName evidence="1">Uncharacterized protein</fullName>
    </submittedName>
</protein>
<reference evidence="1 2" key="1">
    <citation type="submission" date="2023-07" db="EMBL/GenBank/DDBJ databases">
        <title>Sequencing the genomes of 1000 actinobacteria strains.</title>
        <authorList>
            <person name="Klenk H.-P."/>
        </authorList>
    </citation>
    <scope>NUCLEOTIDE SEQUENCE [LARGE SCALE GENOMIC DNA]</scope>
    <source>
        <strain evidence="1 2">DSM 40229</strain>
    </source>
</reference>
<name>A0ABT9LM81_STRGD</name>
<dbReference type="GeneID" id="91554112"/>
<dbReference type="Proteomes" id="UP001231675">
    <property type="component" value="Unassembled WGS sequence"/>
</dbReference>
<dbReference type="RefSeq" id="WP_306887802.1">
    <property type="nucleotide sequence ID" value="NZ_BMSM01000032.1"/>
</dbReference>
<evidence type="ECO:0000313" key="1">
    <source>
        <dbReference type="EMBL" id="MDP9684632.1"/>
    </source>
</evidence>
<comment type="caution">
    <text evidence="1">The sequence shown here is derived from an EMBL/GenBank/DDBJ whole genome shotgun (WGS) entry which is preliminary data.</text>
</comment>
<sequence>MDGETEFSVLQHLEHWVPAGRPATACAALAEEYVGSRDAT</sequence>
<evidence type="ECO:0000313" key="2">
    <source>
        <dbReference type="Proteomes" id="UP001231675"/>
    </source>
</evidence>
<keyword evidence="2" id="KW-1185">Reference proteome</keyword>
<dbReference type="EMBL" id="JAURUD010000001">
    <property type="protein sequence ID" value="MDP9684632.1"/>
    <property type="molecule type" value="Genomic_DNA"/>
</dbReference>
<gene>
    <name evidence="1" type="ORF">J2S47_005134</name>
</gene>